<dbReference type="PANTHER" id="PTHR11142">
    <property type="entry name" value="PSEUDOURIDYLATE SYNTHASE"/>
    <property type="match status" value="1"/>
</dbReference>
<evidence type="ECO:0000256" key="4">
    <source>
        <dbReference type="HAMAP-Rule" id="MF_00171"/>
    </source>
</evidence>
<protein>
    <recommendedName>
        <fullName evidence="4">tRNA pseudouridine synthase A</fullName>
        <ecNumber evidence="4">5.4.99.12</ecNumber>
    </recommendedName>
    <alternativeName>
        <fullName evidence="4">tRNA pseudouridine(38-40) synthase</fullName>
    </alternativeName>
    <alternativeName>
        <fullName evidence="4">tRNA pseudouridylate synthase I</fullName>
    </alternativeName>
    <alternativeName>
        <fullName evidence="4">tRNA-uridine isomerase I</fullName>
    </alternativeName>
</protein>
<dbReference type="Pfam" id="PF01416">
    <property type="entry name" value="PseudoU_synth_1"/>
    <property type="match status" value="1"/>
</dbReference>
<comment type="caution">
    <text evidence="9">The sequence shown here is derived from an EMBL/GenBank/DDBJ whole genome shotgun (WGS) entry which is preliminary data.</text>
</comment>
<comment type="similarity">
    <text evidence="1 4 7">Belongs to the tRNA pseudouridine synthase TruA family.</text>
</comment>
<keyword evidence="3 4" id="KW-0413">Isomerase</keyword>
<dbReference type="NCBIfam" id="TIGR00071">
    <property type="entry name" value="hisT_truA"/>
    <property type="match status" value="1"/>
</dbReference>
<dbReference type="Proteomes" id="UP000264062">
    <property type="component" value="Unassembled WGS sequence"/>
</dbReference>
<dbReference type="AlphaFoldDB" id="A0A350H9S0"/>
<name>A0A350H9S0_UNCW3</name>
<comment type="caution">
    <text evidence="4">Lacks conserved residue(s) required for the propagation of feature annotation.</text>
</comment>
<proteinExistence type="inferred from homology"/>
<reference evidence="9 10" key="1">
    <citation type="journal article" date="2018" name="Nat. Biotechnol.">
        <title>A standardized bacterial taxonomy based on genome phylogeny substantially revises the tree of life.</title>
        <authorList>
            <person name="Parks D.H."/>
            <person name="Chuvochina M."/>
            <person name="Waite D.W."/>
            <person name="Rinke C."/>
            <person name="Skarshewski A."/>
            <person name="Chaumeil P.A."/>
            <person name="Hugenholtz P."/>
        </authorList>
    </citation>
    <scope>NUCLEOTIDE SEQUENCE [LARGE SCALE GENOMIC DNA]</scope>
    <source>
        <strain evidence="9">UBA9956</strain>
    </source>
</reference>
<evidence type="ECO:0000256" key="1">
    <source>
        <dbReference type="ARBA" id="ARBA00009375"/>
    </source>
</evidence>
<organism evidence="9 10">
    <name type="scientific">candidate division WOR-3 bacterium</name>
    <dbReference type="NCBI Taxonomy" id="2052148"/>
    <lineage>
        <taxon>Bacteria</taxon>
        <taxon>Bacteria division WOR-3</taxon>
    </lineage>
</organism>
<dbReference type="Gene3D" id="3.30.70.660">
    <property type="entry name" value="Pseudouridine synthase I, catalytic domain, C-terminal subdomain"/>
    <property type="match status" value="1"/>
</dbReference>
<sequence length="241" mass="27647">MNYIVICEFDGRGFEGWQSQPNGNTIQDNIESALRRIQNEKIAVVGVGRTDAGVSAYNYTFNFKTNNKIKDKSLFLHSANSILNKKIFLKSIKKTDEDFSARFSCKGRMYKYSMYNGYSPLKRGFVWQTNYMIDYDKMSRFISDLKGKHNFSTFCRKKSLIENPIVDLKEAKMTVRGKSITFTFIGDRFLHNMIRFIVGTSVYVGRGKITATAEELINSRDVHLAGKLAPADGLIFYKAFY</sequence>
<feature type="domain" description="Pseudouridine synthase I TruA alpha/beta" evidence="8">
    <location>
        <begin position="144"/>
        <end position="241"/>
    </location>
</feature>
<feature type="active site" description="Nucleophile" evidence="4 5">
    <location>
        <position position="51"/>
    </location>
</feature>
<keyword evidence="2 4" id="KW-0819">tRNA processing</keyword>
<evidence type="ECO:0000256" key="3">
    <source>
        <dbReference type="ARBA" id="ARBA00023235"/>
    </source>
</evidence>
<evidence type="ECO:0000259" key="8">
    <source>
        <dbReference type="Pfam" id="PF01416"/>
    </source>
</evidence>
<feature type="binding site" evidence="4 6">
    <location>
        <position position="110"/>
    </location>
    <ligand>
        <name>substrate</name>
    </ligand>
</feature>
<evidence type="ECO:0000256" key="2">
    <source>
        <dbReference type="ARBA" id="ARBA00022694"/>
    </source>
</evidence>
<dbReference type="InterPro" id="IPR020097">
    <property type="entry name" value="PsdUridine_synth_TruA_a/b_dom"/>
</dbReference>
<dbReference type="InterPro" id="IPR020094">
    <property type="entry name" value="TruA/RsuA/RluB/E/F_N"/>
</dbReference>
<dbReference type="GO" id="GO:0160147">
    <property type="term" value="F:tRNA pseudouridine(38-40) synthase activity"/>
    <property type="evidence" value="ECO:0007669"/>
    <property type="project" value="UniProtKB-EC"/>
</dbReference>
<comment type="function">
    <text evidence="4">Formation of pseudouridine at positions 38, 39 and 40 in the anticodon stem and loop of transfer RNAs.</text>
</comment>
<dbReference type="HAMAP" id="MF_00171">
    <property type="entry name" value="TruA"/>
    <property type="match status" value="1"/>
</dbReference>
<dbReference type="Gene3D" id="3.30.70.580">
    <property type="entry name" value="Pseudouridine synthase I, catalytic domain, N-terminal subdomain"/>
    <property type="match status" value="1"/>
</dbReference>
<dbReference type="InterPro" id="IPR020103">
    <property type="entry name" value="PsdUridine_synth_cat_dom_sf"/>
</dbReference>
<comment type="subunit">
    <text evidence="4">Homodimer.</text>
</comment>
<dbReference type="GO" id="GO:0003723">
    <property type="term" value="F:RNA binding"/>
    <property type="evidence" value="ECO:0007669"/>
    <property type="project" value="InterPro"/>
</dbReference>
<evidence type="ECO:0000313" key="10">
    <source>
        <dbReference type="Proteomes" id="UP000264062"/>
    </source>
</evidence>
<gene>
    <name evidence="4 9" type="primary">truA</name>
    <name evidence="9" type="ORF">DCW38_03800</name>
</gene>
<accession>A0A350H9S0</accession>
<dbReference type="GO" id="GO:0031119">
    <property type="term" value="P:tRNA pseudouridine synthesis"/>
    <property type="evidence" value="ECO:0007669"/>
    <property type="project" value="UniProtKB-UniRule"/>
</dbReference>
<evidence type="ECO:0000256" key="7">
    <source>
        <dbReference type="RuleBase" id="RU003792"/>
    </source>
</evidence>
<dbReference type="EMBL" id="DMZY01000112">
    <property type="protein sequence ID" value="HAV92286.1"/>
    <property type="molecule type" value="Genomic_DNA"/>
</dbReference>
<dbReference type="PIRSF" id="PIRSF001430">
    <property type="entry name" value="tRNA_psdUrid_synth"/>
    <property type="match status" value="1"/>
</dbReference>
<comment type="catalytic activity">
    <reaction evidence="4 7">
        <text>uridine(38/39/40) in tRNA = pseudouridine(38/39/40) in tRNA</text>
        <dbReference type="Rhea" id="RHEA:22376"/>
        <dbReference type="Rhea" id="RHEA-COMP:10085"/>
        <dbReference type="Rhea" id="RHEA-COMP:10087"/>
        <dbReference type="ChEBI" id="CHEBI:65314"/>
        <dbReference type="ChEBI" id="CHEBI:65315"/>
        <dbReference type="EC" id="5.4.99.12"/>
    </reaction>
</comment>
<evidence type="ECO:0000256" key="6">
    <source>
        <dbReference type="PIRSR" id="PIRSR001430-2"/>
    </source>
</evidence>
<dbReference type="SUPFAM" id="SSF55120">
    <property type="entry name" value="Pseudouridine synthase"/>
    <property type="match status" value="1"/>
</dbReference>
<dbReference type="InterPro" id="IPR001406">
    <property type="entry name" value="PsdUridine_synth_TruA"/>
</dbReference>
<dbReference type="EC" id="5.4.99.12" evidence="4"/>
<evidence type="ECO:0000256" key="5">
    <source>
        <dbReference type="PIRSR" id="PIRSR001430-1"/>
    </source>
</evidence>
<evidence type="ECO:0000313" key="9">
    <source>
        <dbReference type="EMBL" id="HAV92286.1"/>
    </source>
</evidence>
<dbReference type="InterPro" id="IPR020095">
    <property type="entry name" value="PsdUridine_synth_TruA_C"/>
</dbReference>
<dbReference type="CDD" id="cd02570">
    <property type="entry name" value="PseudoU_synth_EcTruA"/>
    <property type="match status" value="1"/>
</dbReference>
<dbReference type="PANTHER" id="PTHR11142:SF0">
    <property type="entry name" value="TRNA PSEUDOURIDINE SYNTHASE-LIKE 1"/>
    <property type="match status" value="1"/>
</dbReference>